<keyword evidence="4 5" id="KW-0206">Cytoskeleton</keyword>
<dbReference type="InterPro" id="IPR040457">
    <property type="entry name" value="GCP_C"/>
</dbReference>
<dbReference type="Gene3D" id="1.20.120.1900">
    <property type="entry name" value="Gamma-tubulin complex, C-terminal domain"/>
    <property type="match status" value="1"/>
</dbReference>
<dbReference type="GO" id="GO:0031122">
    <property type="term" value="P:cytoplasmic microtubule organization"/>
    <property type="evidence" value="ECO:0007669"/>
    <property type="project" value="TreeGrafter"/>
</dbReference>
<dbReference type="GO" id="GO:0051011">
    <property type="term" value="F:microtubule minus-end binding"/>
    <property type="evidence" value="ECO:0007669"/>
    <property type="project" value="TreeGrafter"/>
</dbReference>
<protein>
    <recommendedName>
        <fullName evidence="5">Gamma-tubulin complex component</fullName>
    </recommendedName>
</protein>
<evidence type="ECO:0000313" key="8">
    <source>
        <dbReference type="EMBL" id="CAF4286509.1"/>
    </source>
</evidence>
<evidence type="ECO:0000256" key="5">
    <source>
        <dbReference type="RuleBase" id="RU363050"/>
    </source>
</evidence>
<dbReference type="OrthoDB" id="775571at2759"/>
<dbReference type="GO" id="GO:0005874">
    <property type="term" value="C:microtubule"/>
    <property type="evidence" value="ECO:0007669"/>
    <property type="project" value="UniProtKB-KW"/>
</dbReference>
<evidence type="ECO:0000256" key="2">
    <source>
        <dbReference type="ARBA" id="ARBA00022490"/>
    </source>
</evidence>
<dbReference type="AlphaFoldDB" id="A0A815KEX1"/>
<dbReference type="Proteomes" id="UP000663829">
    <property type="component" value="Unassembled WGS sequence"/>
</dbReference>
<name>A0A815KEX1_9BILA</name>
<dbReference type="EMBL" id="CAJOBC010082447">
    <property type="protein sequence ID" value="CAF4286509.1"/>
    <property type="molecule type" value="Genomic_DNA"/>
</dbReference>
<comment type="similarity">
    <text evidence="1 5">Belongs to the TUBGCP family.</text>
</comment>
<comment type="subcellular location">
    <subcellularLocation>
        <location evidence="5">Cytoplasm</location>
        <location evidence="5">Cytoskeleton</location>
        <location evidence="5">Microtubule organizing center</location>
    </subcellularLocation>
</comment>
<feature type="domain" description="Gamma tubulin complex component C-terminal" evidence="6">
    <location>
        <begin position="1"/>
        <end position="109"/>
    </location>
</feature>
<dbReference type="GO" id="GO:0051321">
    <property type="term" value="P:meiotic cell cycle"/>
    <property type="evidence" value="ECO:0007669"/>
    <property type="project" value="TreeGrafter"/>
</dbReference>
<organism evidence="7 9">
    <name type="scientific">Didymodactylos carnosus</name>
    <dbReference type="NCBI Taxonomy" id="1234261"/>
    <lineage>
        <taxon>Eukaryota</taxon>
        <taxon>Metazoa</taxon>
        <taxon>Spiralia</taxon>
        <taxon>Gnathifera</taxon>
        <taxon>Rotifera</taxon>
        <taxon>Eurotatoria</taxon>
        <taxon>Bdelloidea</taxon>
        <taxon>Philodinida</taxon>
        <taxon>Philodinidae</taxon>
        <taxon>Didymodactylos</taxon>
    </lineage>
</organism>
<dbReference type="InterPro" id="IPR042241">
    <property type="entry name" value="GCP_C_sf"/>
</dbReference>
<reference evidence="7" key="1">
    <citation type="submission" date="2021-02" db="EMBL/GenBank/DDBJ databases">
        <authorList>
            <person name="Nowell W R."/>
        </authorList>
    </citation>
    <scope>NUCLEOTIDE SEQUENCE</scope>
</reference>
<keyword evidence="3 5" id="KW-0493">Microtubule</keyword>
<evidence type="ECO:0000313" key="9">
    <source>
        <dbReference type="Proteomes" id="UP000663829"/>
    </source>
</evidence>
<accession>A0A815KEX1</accession>
<dbReference type="GO" id="GO:0000922">
    <property type="term" value="C:spindle pole"/>
    <property type="evidence" value="ECO:0007669"/>
    <property type="project" value="InterPro"/>
</dbReference>
<dbReference type="Pfam" id="PF04130">
    <property type="entry name" value="GCP_C_terminal"/>
    <property type="match status" value="1"/>
</dbReference>
<keyword evidence="9" id="KW-1185">Reference proteome</keyword>
<evidence type="ECO:0000313" key="7">
    <source>
        <dbReference type="EMBL" id="CAF1391987.1"/>
    </source>
</evidence>
<gene>
    <name evidence="7" type="ORF">GPM918_LOCUS32842</name>
    <name evidence="8" type="ORF">SRO942_LOCUS33515</name>
</gene>
<sequence length="163" mass="18785">MQHFMTVLISYITNQVIETSWNEFMKKVQNAKHINDINLAHTEYLDRTMLNCLLSPHAAPIFNELNRVLTLIIRFRCQLKTFSWILNASYNDISNTGLQALTTTFEKYQIATVSLYKVEDKFLLSLVPSLNGTVTAEGFQSNIDVDDRMAIQLCNRTVEERGF</sequence>
<comment type="caution">
    <text evidence="7">The sequence shown here is derived from an EMBL/GenBank/DDBJ whole genome shotgun (WGS) entry which is preliminary data.</text>
</comment>
<dbReference type="PANTHER" id="PTHR19302">
    <property type="entry name" value="GAMMA TUBULIN COMPLEX PROTEIN"/>
    <property type="match status" value="1"/>
</dbReference>
<dbReference type="GO" id="GO:0043015">
    <property type="term" value="F:gamma-tubulin binding"/>
    <property type="evidence" value="ECO:0007669"/>
    <property type="project" value="InterPro"/>
</dbReference>
<evidence type="ECO:0000259" key="6">
    <source>
        <dbReference type="Pfam" id="PF04130"/>
    </source>
</evidence>
<dbReference type="InterPro" id="IPR007259">
    <property type="entry name" value="GCP"/>
</dbReference>
<dbReference type="GO" id="GO:0051225">
    <property type="term" value="P:spindle assembly"/>
    <property type="evidence" value="ECO:0007669"/>
    <property type="project" value="TreeGrafter"/>
</dbReference>
<dbReference type="PANTHER" id="PTHR19302:SF70">
    <property type="entry name" value="GAMMA-TUBULIN COMPLEX COMPONENT 6"/>
    <property type="match status" value="1"/>
</dbReference>
<proteinExistence type="inferred from homology"/>
<evidence type="ECO:0000256" key="1">
    <source>
        <dbReference type="ARBA" id="ARBA00010337"/>
    </source>
</evidence>
<dbReference type="GO" id="GO:0000278">
    <property type="term" value="P:mitotic cell cycle"/>
    <property type="evidence" value="ECO:0007669"/>
    <property type="project" value="TreeGrafter"/>
</dbReference>
<evidence type="ECO:0000256" key="4">
    <source>
        <dbReference type="ARBA" id="ARBA00023212"/>
    </source>
</evidence>
<dbReference type="EMBL" id="CAJNOQ010017039">
    <property type="protein sequence ID" value="CAF1391987.1"/>
    <property type="molecule type" value="Genomic_DNA"/>
</dbReference>
<dbReference type="Proteomes" id="UP000681722">
    <property type="component" value="Unassembled WGS sequence"/>
</dbReference>
<dbReference type="GO" id="GO:0007020">
    <property type="term" value="P:microtubule nucleation"/>
    <property type="evidence" value="ECO:0007669"/>
    <property type="project" value="InterPro"/>
</dbReference>
<keyword evidence="2 5" id="KW-0963">Cytoplasm</keyword>
<dbReference type="GO" id="GO:0000930">
    <property type="term" value="C:gamma-tubulin complex"/>
    <property type="evidence" value="ECO:0007669"/>
    <property type="project" value="TreeGrafter"/>
</dbReference>
<evidence type="ECO:0000256" key="3">
    <source>
        <dbReference type="ARBA" id="ARBA00022701"/>
    </source>
</evidence>